<evidence type="ECO:0000256" key="1">
    <source>
        <dbReference type="ARBA" id="ARBA00008068"/>
    </source>
</evidence>
<dbReference type="Proteomes" id="UP001151760">
    <property type="component" value="Unassembled WGS sequence"/>
</dbReference>
<gene>
    <name evidence="4" type="ORF">Tco_0874694</name>
</gene>
<feature type="domain" description="GH3 middle" evidence="3">
    <location>
        <begin position="164"/>
        <end position="225"/>
    </location>
</feature>
<reference evidence="4" key="1">
    <citation type="journal article" date="2022" name="Int. J. Mol. Sci.">
        <title>Draft Genome of Tanacetum Coccineum: Genomic Comparison of Closely Related Tanacetum-Family Plants.</title>
        <authorList>
            <person name="Yamashiro T."/>
            <person name="Shiraishi A."/>
            <person name="Nakayama K."/>
            <person name="Satake H."/>
        </authorList>
    </citation>
    <scope>NUCLEOTIDE SEQUENCE</scope>
</reference>
<organism evidence="4 5">
    <name type="scientific">Tanacetum coccineum</name>
    <dbReference type="NCBI Taxonomy" id="301880"/>
    <lineage>
        <taxon>Eukaryota</taxon>
        <taxon>Viridiplantae</taxon>
        <taxon>Streptophyta</taxon>
        <taxon>Embryophyta</taxon>
        <taxon>Tracheophyta</taxon>
        <taxon>Spermatophyta</taxon>
        <taxon>Magnoliopsida</taxon>
        <taxon>eudicotyledons</taxon>
        <taxon>Gunneridae</taxon>
        <taxon>Pentapetalae</taxon>
        <taxon>asterids</taxon>
        <taxon>campanulids</taxon>
        <taxon>Asterales</taxon>
        <taxon>Asteraceae</taxon>
        <taxon>Asteroideae</taxon>
        <taxon>Anthemideae</taxon>
        <taxon>Anthemidinae</taxon>
        <taxon>Tanacetum</taxon>
    </lineage>
</organism>
<dbReference type="PANTHER" id="PTHR31901">
    <property type="entry name" value="GH3 DOMAIN-CONTAINING PROTEIN"/>
    <property type="match status" value="1"/>
</dbReference>
<proteinExistence type="inferred from homology"/>
<keyword evidence="2" id="KW-0436">Ligase</keyword>
<keyword evidence="5" id="KW-1185">Reference proteome</keyword>
<name>A0ABQ5BQC5_9ASTR</name>
<protein>
    <submittedName>
        <fullName evidence="4">Indole-3-acetic acid-amido synthetase GH3.10</fullName>
    </submittedName>
</protein>
<dbReference type="Pfam" id="PF03321">
    <property type="entry name" value="GH3"/>
    <property type="match status" value="1"/>
</dbReference>
<comment type="similarity">
    <text evidence="1">Belongs to the IAA-amido conjugating enzyme family.</text>
</comment>
<dbReference type="EMBL" id="BQNB010013439">
    <property type="protein sequence ID" value="GJT15988.1"/>
    <property type="molecule type" value="Genomic_DNA"/>
</dbReference>
<sequence length="390" mass="43849">MPHLNSSKTMGNEECDAREKRYWLGNIDDVGNMDGKELESLYVSKVPLASHADLEPYIQRIADGDTSPLLTKQLITTLSLRVYPTREGGKILEFIYGNKLFKTKGGLSAGTATTITSQARVQTEGQPTRLNHTLVRPKSAEYGSTESWIGVNMDPSFNAQDVTFVVVPTFSYFEFIPLHLQHHKACDHMVSNAVVGDVDYLEDDPVPLSKVEIGKQYEIVLTTFTAFVDHGYIVSRKNNSIGPLELCIVEQAGVRKCNKFVWYDPELDNSWYREHLYHMYGQLHPHQMQDIDTEIRSQELLMILQDDFASLQDDHRQSQKNASFWKKTYECVLGMIIEYVEGRGPSSIDMLSMLQGGVFSHLQTDAFALPLSTAGPSSLTVVSTTHTPDC</sequence>
<dbReference type="Pfam" id="PF23571">
    <property type="entry name" value="GH3_M"/>
    <property type="match status" value="1"/>
</dbReference>
<comment type="caution">
    <text evidence="4">The sequence shown here is derived from an EMBL/GenBank/DDBJ whole genome shotgun (WGS) entry which is preliminary data.</text>
</comment>
<dbReference type="InterPro" id="IPR055377">
    <property type="entry name" value="GH3_M"/>
</dbReference>
<accession>A0ABQ5BQC5</accession>
<reference evidence="4" key="2">
    <citation type="submission" date="2022-01" db="EMBL/GenBank/DDBJ databases">
        <authorList>
            <person name="Yamashiro T."/>
            <person name="Shiraishi A."/>
            <person name="Satake H."/>
            <person name="Nakayama K."/>
        </authorList>
    </citation>
    <scope>NUCLEOTIDE SEQUENCE</scope>
</reference>
<evidence type="ECO:0000313" key="5">
    <source>
        <dbReference type="Proteomes" id="UP001151760"/>
    </source>
</evidence>
<dbReference type="PANTHER" id="PTHR31901:SF48">
    <property type="entry name" value="INDOLE-3-ACETIC ACID-AMIDO SYNTHETASE GH3.10"/>
    <property type="match status" value="1"/>
</dbReference>
<evidence type="ECO:0000259" key="3">
    <source>
        <dbReference type="Pfam" id="PF23571"/>
    </source>
</evidence>
<evidence type="ECO:0000313" key="4">
    <source>
        <dbReference type="EMBL" id="GJT15988.1"/>
    </source>
</evidence>
<dbReference type="InterPro" id="IPR004993">
    <property type="entry name" value="GH3"/>
</dbReference>
<evidence type="ECO:0000256" key="2">
    <source>
        <dbReference type="ARBA" id="ARBA00022598"/>
    </source>
</evidence>